<feature type="region of interest" description="Disordered" evidence="1">
    <location>
        <begin position="163"/>
        <end position="182"/>
    </location>
</feature>
<name>A0ABD0TXV8_DENTH</name>
<evidence type="ECO:0000313" key="2">
    <source>
        <dbReference type="EMBL" id="KAL0904515.1"/>
    </source>
</evidence>
<sequence>MQIMLNIPVTRFLFEDTLASADIAFRNIPTAEVDHGFVDDINERTDILRSPFFDPYPGWDLTVDGYINQISHQLARSIEEHLPSGHWTIVGRRPPSPPPPPPSPSPRVIGAIYLGLISFLKPEIKIRFIPPTSPLTFSSLSPIPTVTLFLIAHGHHFLSPPPPLTHGHLSSPLSSPPHSTQS</sequence>
<gene>
    <name evidence="2" type="ORF">M5K25_026639</name>
</gene>
<keyword evidence="3" id="KW-1185">Reference proteome</keyword>
<feature type="compositionally biased region" description="Low complexity" evidence="1">
    <location>
        <begin position="165"/>
        <end position="182"/>
    </location>
</feature>
<dbReference type="AlphaFoldDB" id="A0ABD0TXV8"/>
<organism evidence="2 3">
    <name type="scientific">Dendrobium thyrsiflorum</name>
    <name type="common">Pinecone-like raceme dendrobium</name>
    <name type="synonym">Orchid</name>
    <dbReference type="NCBI Taxonomy" id="117978"/>
    <lineage>
        <taxon>Eukaryota</taxon>
        <taxon>Viridiplantae</taxon>
        <taxon>Streptophyta</taxon>
        <taxon>Embryophyta</taxon>
        <taxon>Tracheophyta</taxon>
        <taxon>Spermatophyta</taxon>
        <taxon>Magnoliopsida</taxon>
        <taxon>Liliopsida</taxon>
        <taxon>Asparagales</taxon>
        <taxon>Orchidaceae</taxon>
        <taxon>Epidendroideae</taxon>
        <taxon>Malaxideae</taxon>
        <taxon>Dendrobiinae</taxon>
        <taxon>Dendrobium</taxon>
    </lineage>
</organism>
<dbReference type="Proteomes" id="UP001552299">
    <property type="component" value="Unassembled WGS sequence"/>
</dbReference>
<comment type="caution">
    <text evidence="2">The sequence shown here is derived from an EMBL/GenBank/DDBJ whole genome shotgun (WGS) entry which is preliminary data.</text>
</comment>
<evidence type="ECO:0000313" key="3">
    <source>
        <dbReference type="Proteomes" id="UP001552299"/>
    </source>
</evidence>
<reference evidence="2 3" key="1">
    <citation type="journal article" date="2024" name="Plant Biotechnol. J.">
        <title>Dendrobium thyrsiflorum genome and its molecular insights into genes involved in important horticultural traits.</title>
        <authorList>
            <person name="Chen B."/>
            <person name="Wang J.Y."/>
            <person name="Zheng P.J."/>
            <person name="Li K.L."/>
            <person name="Liang Y.M."/>
            <person name="Chen X.F."/>
            <person name="Zhang C."/>
            <person name="Zhao X."/>
            <person name="He X."/>
            <person name="Zhang G.Q."/>
            <person name="Liu Z.J."/>
            <person name="Xu Q."/>
        </authorList>
    </citation>
    <scope>NUCLEOTIDE SEQUENCE [LARGE SCALE GENOMIC DNA]</scope>
    <source>
        <strain evidence="2">GZMU011</strain>
    </source>
</reference>
<proteinExistence type="predicted"/>
<protein>
    <submittedName>
        <fullName evidence="2">Uncharacterized protein</fullName>
    </submittedName>
</protein>
<evidence type="ECO:0000256" key="1">
    <source>
        <dbReference type="SAM" id="MobiDB-lite"/>
    </source>
</evidence>
<accession>A0ABD0TXV8</accession>
<dbReference type="EMBL" id="JANQDX010000019">
    <property type="protein sequence ID" value="KAL0904515.1"/>
    <property type="molecule type" value="Genomic_DNA"/>
</dbReference>